<feature type="non-terminal residue" evidence="2">
    <location>
        <position position="571"/>
    </location>
</feature>
<feature type="transmembrane region" description="Helical" evidence="1">
    <location>
        <begin position="303"/>
        <end position="320"/>
    </location>
</feature>
<feature type="transmembrane region" description="Helical" evidence="1">
    <location>
        <begin position="450"/>
        <end position="468"/>
    </location>
</feature>
<feature type="transmembrane region" description="Helical" evidence="1">
    <location>
        <begin position="196"/>
        <end position="216"/>
    </location>
</feature>
<proteinExistence type="predicted"/>
<dbReference type="EMBL" id="UINC01042963">
    <property type="protein sequence ID" value="SVB46308.1"/>
    <property type="molecule type" value="Genomic_DNA"/>
</dbReference>
<feature type="transmembrane region" description="Helical" evidence="1">
    <location>
        <begin position="401"/>
        <end position="423"/>
    </location>
</feature>
<dbReference type="InterPro" id="IPR018580">
    <property type="entry name" value="Uncharacterised_YfhO"/>
</dbReference>
<feature type="transmembrane region" description="Helical" evidence="1">
    <location>
        <begin position="82"/>
        <end position="106"/>
    </location>
</feature>
<keyword evidence="1" id="KW-0472">Membrane</keyword>
<protein>
    <recommendedName>
        <fullName evidence="3">Glycosyltransferase RgtA/B/C/D-like domain-containing protein</fullName>
    </recommendedName>
</protein>
<keyword evidence="1" id="KW-1133">Transmembrane helix</keyword>
<feature type="transmembrane region" description="Helical" evidence="1">
    <location>
        <begin position="327"/>
        <end position="347"/>
    </location>
</feature>
<name>A0A382E6J0_9ZZZZ</name>
<reference evidence="2" key="1">
    <citation type="submission" date="2018-05" db="EMBL/GenBank/DDBJ databases">
        <authorList>
            <person name="Lanie J.A."/>
            <person name="Ng W.-L."/>
            <person name="Kazmierczak K.M."/>
            <person name="Andrzejewski T.M."/>
            <person name="Davidsen T.M."/>
            <person name="Wayne K.J."/>
            <person name="Tettelin H."/>
            <person name="Glass J.I."/>
            <person name="Rusch D."/>
            <person name="Podicherti R."/>
            <person name="Tsui H.-C.T."/>
            <person name="Winkler M.E."/>
        </authorList>
    </citation>
    <scope>NUCLEOTIDE SEQUENCE</scope>
</reference>
<gene>
    <name evidence="2" type="ORF">METZ01_LOCUS199162</name>
</gene>
<sequence length="571" mass="65119">MVLDGLSPQGVDVIASKGQTKQLKEYKNKTGETPLYNPSLFGGMPVYFRIPPKAISIDSLFSYLGGIVSNVFLWYLLGGSGVFFLCRFLGLGQFPSFFGALGFVLYPHYQALWAEGHFMKFRAIMIIPWVCMTSVFFFRKTSIISMGLFALAWGIQIRTQHYQIVFYTALLIFVIGLISLIRWIKDRKWNIILKSATLTLIGIFIALMSASQPLFLAREYLPYSTRGANTINLSEADSKQGGSGGVGLSYATQWSTHPAETGTWILPHFYGGMSGIKYYGDTYPSLKGKTIPGYWGYMPFTQSYEYMGPLILILFVLGIISTRKSHLVSGLVGLSIFLVLLSFGHHFEFFYSLFFDYFPFFNKFRAPMMSITVTFFIIILISAFGLEYLMGAEKKDFRQSLWIFGCFCAIGFIIWFLSSGFLFSHVNDSYGEETIRIIKTIRKELLQNDFIRYFLIVGTTAGVIVAFFMNRINSYFMAIFLTGIMIIDLINVQSKKEIKFSDIKKLERKHFKKTSADNFFLSDKEIFRIFPIGKLFGSNQWSYYHQSIGGYSSIKMNGIQEIITNNLYHPM</sequence>
<keyword evidence="1" id="KW-0812">Transmembrane</keyword>
<dbReference type="PANTHER" id="PTHR38454:SF1">
    <property type="entry name" value="INTEGRAL MEMBRANE PROTEIN"/>
    <property type="match status" value="1"/>
</dbReference>
<feature type="transmembrane region" description="Helical" evidence="1">
    <location>
        <begin position="367"/>
        <end position="389"/>
    </location>
</feature>
<evidence type="ECO:0000313" key="2">
    <source>
        <dbReference type="EMBL" id="SVB46308.1"/>
    </source>
</evidence>
<feature type="transmembrane region" description="Helical" evidence="1">
    <location>
        <begin position="164"/>
        <end position="184"/>
    </location>
</feature>
<feature type="transmembrane region" description="Helical" evidence="1">
    <location>
        <begin position="54"/>
        <end position="76"/>
    </location>
</feature>
<evidence type="ECO:0000256" key="1">
    <source>
        <dbReference type="SAM" id="Phobius"/>
    </source>
</evidence>
<evidence type="ECO:0008006" key="3">
    <source>
        <dbReference type="Google" id="ProtNLM"/>
    </source>
</evidence>
<dbReference type="PANTHER" id="PTHR38454">
    <property type="entry name" value="INTEGRAL MEMBRANE PROTEIN-RELATED"/>
    <property type="match status" value="1"/>
</dbReference>
<organism evidence="2">
    <name type="scientific">marine metagenome</name>
    <dbReference type="NCBI Taxonomy" id="408172"/>
    <lineage>
        <taxon>unclassified sequences</taxon>
        <taxon>metagenomes</taxon>
        <taxon>ecological metagenomes</taxon>
    </lineage>
</organism>
<feature type="transmembrane region" description="Helical" evidence="1">
    <location>
        <begin position="126"/>
        <end position="152"/>
    </location>
</feature>
<accession>A0A382E6J0</accession>
<dbReference type="AlphaFoldDB" id="A0A382E6J0"/>
<feature type="transmembrane region" description="Helical" evidence="1">
    <location>
        <begin position="475"/>
        <end position="492"/>
    </location>
</feature>